<gene>
    <name evidence="1" type="ORF">COU03_00970</name>
</gene>
<reference evidence="2" key="1">
    <citation type="submission" date="2017-09" db="EMBL/GenBank/DDBJ databases">
        <title>Depth-based differentiation of microbial function through sediment-hosted aquifers and enrichment of novel symbionts in the deep terrestrial subsurface.</title>
        <authorList>
            <person name="Probst A.J."/>
            <person name="Ladd B."/>
            <person name="Jarett J.K."/>
            <person name="Geller-Mcgrath D.E."/>
            <person name="Sieber C.M.K."/>
            <person name="Emerson J.B."/>
            <person name="Anantharaman K."/>
            <person name="Thomas B.C."/>
            <person name="Malmstrom R."/>
            <person name="Stieglmeier M."/>
            <person name="Klingl A."/>
            <person name="Woyke T."/>
            <person name="Ryan C.M."/>
            <person name="Banfield J.F."/>
        </authorList>
    </citation>
    <scope>NUCLEOTIDE SEQUENCE [LARGE SCALE GENOMIC DNA]</scope>
</reference>
<proteinExistence type="predicted"/>
<dbReference type="AlphaFoldDB" id="A0A2H0UY11"/>
<feature type="non-terminal residue" evidence="1">
    <location>
        <position position="1"/>
    </location>
</feature>
<dbReference type="InterPro" id="IPR027434">
    <property type="entry name" value="Homing_endonucl"/>
</dbReference>
<accession>A0A2H0UY11</accession>
<comment type="caution">
    <text evidence="1">The sequence shown here is derived from an EMBL/GenBank/DDBJ whole genome shotgun (WGS) entry which is preliminary data.</text>
</comment>
<feature type="non-terminal residue" evidence="1">
    <location>
        <position position="124"/>
    </location>
</feature>
<dbReference type="Gene3D" id="3.10.28.10">
    <property type="entry name" value="Homing endonucleases"/>
    <property type="match status" value="1"/>
</dbReference>
<name>A0A2H0UY11_9BACT</name>
<protein>
    <submittedName>
        <fullName evidence="1">Nucleotide sugar dehydrogenase</fullName>
    </submittedName>
</protein>
<organism evidence="1 2">
    <name type="scientific">bacterium (Candidatus Gribaldobacteria) CG10_big_fil_rev_8_21_14_0_10_41_12</name>
    <dbReference type="NCBI Taxonomy" id="2014277"/>
    <lineage>
        <taxon>Bacteria</taxon>
        <taxon>Candidatus Gribaldobacteria</taxon>
    </lineage>
</organism>
<sequence>VFRGDGHIAFPKNTNSVVYDFGSISYPLVQKMILLFHSLGIVPSYKRSRSEKSSDFAHFFRISTKKQIEQLRDFKDSFTQKKVDEQLKNCKDIKPCGFEKGNGQFCIVNIKAISKKTEERDVYS</sequence>
<evidence type="ECO:0000313" key="1">
    <source>
        <dbReference type="EMBL" id="PIR91703.1"/>
    </source>
</evidence>
<dbReference type="Proteomes" id="UP000228906">
    <property type="component" value="Unassembled WGS sequence"/>
</dbReference>
<evidence type="ECO:0000313" key="2">
    <source>
        <dbReference type="Proteomes" id="UP000228906"/>
    </source>
</evidence>
<dbReference type="EMBL" id="PFAV01000018">
    <property type="protein sequence ID" value="PIR91703.1"/>
    <property type="molecule type" value="Genomic_DNA"/>
</dbReference>